<dbReference type="InterPro" id="IPR009061">
    <property type="entry name" value="DNA-bd_dom_put_sf"/>
</dbReference>
<protein>
    <recommendedName>
        <fullName evidence="1">Helix-turn-helix domain-containing protein</fullName>
    </recommendedName>
</protein>
<dbReference type="Pfam" id="PF12728">
    <property type="entry name" value="HTH_17"/>
    <property type="match status" value="1"/>
</dbReference>
<dbReference type="EMBL" id="AEUP01000014">
    <property type="protein sequence ID" value="EGE48554.1"/>
    <property type="molecule type" value="Genomic_DNA"/>
</dbReference>
<dbReference type="AlphaFoldDB" id="F1YRW4"/>
<evidence type="ECO:0000313" key="2">
    <source>
        <dbReference type="EMBL" id="EGE48554.1"/>
    </source>
</evidence>
<accession>F1YRW4</accession>
<feature type="domain" description="Helix-turn-helix" evidence="1">
    <location>
        <begin position="21"/>
        <end position="71"/>
    </location>
</feature>
<sequence>MMVNMKQPHPLINSTDEIRIYSEKQAAEFLCMSRRTLQNMRRDGGGPAFVKISERRVGYTLSALRTWVSSRSVRSTADATVRFGGAA</sequence>
<gene>
    <name evidence="2" type="ORF">APO_0651</name>
</gene>
<dbReference type="SUPFAM" id="SSF46955">
    <property type="entry name" value="Putative DNA-binding domain"/>
    <property type="match status" value="1"/>
</dbReference>
<evidence type="ECO:0000259" key="1">
    <source>
        <dbReference type="Pfam" id="PF12728"/>
    </source>
</evidence>
<name>F1YRW4_9PROT</name>
<dbReference type="InterPro" id="IPR041657">
    <property type="entry name" value="HTH_17"/>
</dbReference>
<comment type="caution">
    <text evidence="2">The sequence shown here is derived from an EMBL/GenBank/DDBJ whole genome shotgun (WGS) entry which is preliminary data.</text>
</comment>
<organism evidence="2 3">
    <name type="scientific">Acetobacter pomorum DM001</name>
    <dbReference type="NCBI Taxonomy" id="945681"/>
    <lineage>
        <taxon>Bacteria</taxon>
        <taxon>Pseudomonadati</taxon>
        <taxon>Pseudomonadota</taxon>
        <taxon>Alphaproteobacteria</taxon>
        <taxon>Acetobacterales</taxon>
        <taxon>Acetobacteraceae</taxon>
        <taxon>Acetobacter</taxon>
    </lineage>
</organism>
<evidence type="ECO:0000313" key="3">
    <source>
        <dbReference type="Proteomes" id="UP000018454"/>
    </source>
</evidence>
<reference evidence="2 3" key="1">
    <citation type="journal article" date="2011" name="Science">
        <title>Drosophila microbiome modulates host developmental and metabolic homeostasis via insulin signaling.</title>
        <authorList>
            <person name="Shin S.C."/>
            <person name="Kim S.H."/>
            <person name="You H."/>
            <person name="Kim B."/>
            <person name="Kim A.C."/>
            <person name="Lee K.A."/>
            <person name="Yoon J.H."/>
            <person name="Ryu J.H."/>
            <person name="Lee W.J."/>
        </authorList>
    </citation>
    <scope>NUCLEOTIDE SEQUENCE [LARGE SCALE GENOMIC DNA]</scope>
    <source>
        <strain evidence="2 3">DM001</strain>
    </source>
</reference>
<dbReference type="Proteomes" id="UP000018454">
    <property type="component" value="Unassembled WGS sequence"/>
</dbReference>
<proteinExistence type="predicted"/>